<dbReference type="SUPFAM" id="SSF46774">
    <property type="entry name" value="ARID-like"/>
    <property type="match status" value="1"/>
</dbReference>
<dbReference type="SMART" id="SM01014">
    <property type="entry name" value="ARID"/>
    <property type="match status" value="1"/>
</dbReference>
<name>A0A9Q1GBN3_SYNKA</name>
<evidence type="ECO:0000256" key="1">
    <source>
        <dbReference type="ARBA" id="ARBA00023015"/>
    </source>
</evidence>
<comment type="caution">
    <text evidence="6">The sequence shown here is derived from an EMBL/GenBank/DDBJ whole genome shotgun (WGS) entry which is preliminary data.</text>
</comment>
<accession>A0A9Q1GBN3</accession>
<dbReference type="GO" id="GO:0006357">
    <property type="term" value="P:regulation of transcription by RNA polymerase II"/>
    <property type="evidence" value="ECO:0007669"/>
    <property type="project" value="TreeGrafter"/>
</dbReference>
<keyword evidence="2" id="KW-0804">Transcription</keyword>
<feature type="region of interest" description="Disordered" evidence="4">
    <location>
        <begin position="408"/>
        <end position="450"/>
    </location>
</feature>
<evidence type="ECO:0000256" key="3">
    <source>
        <dbReference type="ARBA" id="ARBA00023242"/>
    </source>
</evidence>
<organism evidence="6 7">
    <name type="scientific">Synaphobranchus kaupii</name>
    <name type="common">Kaup's arrowtooth eel</name>
    <dbReference type="NCBI Taxonomy" id="118154"/>
    <lineage>
        <taxon>Eukaryota</taxon>
        <taxon>Metazoa</taxon>
        <taxon>Chordata</taxon>
        <taxon>Craniata</taxon>
        <taxon>Vertebrata</taxon>
        <taxon>Euteleostomi</taxon>
        <taxon>Actinopterygii</taxon>
        <taxon>Neopterygii</taxon>
        <taxon>Teleostei</taxon>
        <taxon>Anguilliformes</taxon>
        <taxon>Synaphobranchidae</taxon>
        <taxon>Synaphobranchus</taxon>
    </lineage>
</organism>
<sequence length="601" mass="67051">MSAEEAEGALLSHHSEVLAKSRFLKDLYQFMESRDQPIERIPQLGFKELDLFLLYKTVQRFGGFDRVTAYQKWKLVYVMLGADIRSTCAATSTRRHYEKLLLPYERHLMRYSNTAMTPPTSLKRPRDCSPSVQDEGALRGSKRSATYRLPGTHPPLLPNRTLPQRSPGISTDCEMRITRKTTDYQTHGDPPCYHSLFPNIPPPQTNSQSHVYPHPHLHPLKSHCRQELRSLAQPAVIDMSKQSYSSSGWDEPLNLSCRRDGWDRAGRQLPSFAPPTDKKVPKFLNQVSHLYQAWYLDKKKPGNLPTRGAQQTQLELSSTMGHLDITANNSLERKFSLQIGELEGPSKLNRPLSDPSASSPGHIQTGFLQTLLQAKIKDRFGAPAVTMEAGGAAVTSSEKLWCQHGVAEPRPTGHGASKLRDQDWRSSFGSSFGEPGRWNGTQKGEESPLHPINMGSLCEQWKERELAPGRCGDARRSQPHVSDSEAPRPFHIGWLELQAGRQCPGSQPTPVTRCPPGPVAMRKQEASQYSLGPGVGPKLLEGIPATGPSEVLKDDVFPPLVMRLTPEEYWNLRQLVSAPFRNSTGPCSESPKLSLPTEQKS</sequence>
<evidence type="ECO:0000259" key="5">
    <source>
        <dbReference type="PROSITE" id="PS51011"/>
    </source>
</evidence>
<dbReference type="Pfam" id="PF01388">
    <property type="entry name" value="ARID"/>
    <property type="match status" value="1"/>
</dbReference>
<keyword evidence="3" id="KW-0539">Nucleus</keyword>
<feature type="domain" description="ARID" evidence="5">
    <location>
        <begin position="17"/>
        <end position="109"/>
    </location>
</feature>
<dbReference type="SMART" id="SM00501">
    <property type="entry name" value="BRIGHT"/>
    <property type="match status" value="1"/>
</dbReference>
<protein>
    <recommendedName>
        <fullName evidence="5">ARID domain-containing protein</fullName>
    </recommendedName>
</protein>
<evidence type="ECO:0000313" key="6">
    <source>
        <dbReference type="EMBL" id="KAJ8380544.1"/>
    </source>
</evidence>
<keyword evidence="1" id="KW-0805">Transcription regulation</keyword>
<feature type="region of interest" description="Disordered" evidence="4">
    <location>
        <begin position="581"/>
        <end position="601"/>
    </location>
</feature>
<dbReference type="InterPro" id="IPR001606">
    <property type="entry name" value="ARID_dom"/>
</dbReference>
<dbReference type="EMBL" id="JAINUF010000001">
    <property type="protein sequence ID" value="KAJ8380544.1"/>
    <property type="molecule type" value="Genomic_DNA"/>
</dbReference>
<feature type="region of interest" description="Disordered" evidence="4">
    <location>
        <begin position="115"/>
        <end position="170"/>
    </location>
</feature>
<dbReference type="PANTHER" id="PTHR13964">
    <property type="entry name" value="RBP-RELATED"/>
    <property type="match status" value="1"/>
</dbReference>
<gene>
    <name evidence="6" type="ORF">SKAU_G00013220</name>
</gene>
<dbReference type="OrthoDB" id="8709537at2759"/>
<evidence type="ECO:0000256" key="4">
    <source>
        <dbReference type="SAM" id="MobiDB-lite"/>
    </source>
</evidence>
<dbReference type="PROSITE" id="PS51011">
    <property type="entry name" value="ARID"/>
    <property type="match status" value="1"/>
</dbReference>
<dbReference type="Proteomes" id="UP001152622">
    <property type="component" value="Chromosome 1"/>
</dbReference>
<proteinExistence type="predicted"/>
<reference evidence="6" key="1">
    <citation type="journal article" date="2023" name="Science">
        <title>Genome structures resolve the early diversification of teleost fishes.</title>
        <authorList>
            <person name="Parey E."/>
            <person name="Louis A."/>
            <person name="Montfort J."/>
            <person name="Bouchez O."/>
            <person name="Roques C."/>
            <person name="Iampietro C."/>
            <person name="Lluch J."/>
            <person name="Castinel A."/>
            <person name="Donnadieu C."/>
            <person name="Desvignes T."/>
            <person name="Floi Bucao C."/>
            <person name="Jouanno E."/>
            <person name="Wen M."/>
            <person name="Mejri S."/>
            <person name="Dirks R."/>
            <person name="Jansen H."/>
            <person name="Henkel C."/>
            <person name="Chen W.J."/>
            <person name="Zahm M."/>
            <person name="Cabau C."/>
            <person name="Klopp C."/>
            <person name="Thompson A.W."/>
            <person name="Robinson-Rechavi M."/>
            <person name="Braasch I."/>
            <person name="Lecointre G."/>
            <person name="Bobe J."/>
            <person name="Postlethwait J.H."/>
            <person name="Berthelot C."/>
            <person name="Roest Crollius H."/>
            <person name="Guiguen Y."/>
        </authorList>
    </citation>
    <scope>NUCLEOTIDE SEQUENCE</scope>
    <source>
        <strain evidence="6">WJC10195</strain>
    </source>
</reference>
<evidence type="ECO:0000313" key="7">
    <source>
        <dbReference type="Proteomes" id="UP001152622"/>
    </source>
</evidence>
<dbReference type="GO" id="GO:0005634">
    <property type="term" value="C:nucleus"/>
    <property type="evidence" value="ECO:0007669"/>
    <property type="project" value="TreeGrafter"/>
</dbReference>
<dbReference type="Gene3D" id="1.10.150.60">
    <property type="entry name" value="ARID DNA-binding domain"/>
    <property type="match status" value="1"/>
</dbReference>
<dbReference type="PANTHER" id="PTHR13964:SF25">
    <property type="entry name" value="AT-RICH INTERACTIVE DOMAIN-CONTAINING PROTEIN 5A"/>
    <property type="match status" value="1"/>
</dbReference>
<dbReference type="InterPro" id="IPR051232">
    <property type="entry name" value="ARID/SWI1_ChromRemod"/>
</dbReference>
<dbReference type="InterPro" id="IPR036431">
    <property type="entry name" value="ARID_dom_sf"/>
</dbReference>
<keyword evidence="7" id="KW-1185">Reference proteome</keyword>
<dbReference type="AlphaFoldDB" id="A0A9Q1GBN3"/>
<dbReference type="GO" id="GO:0000976">
    <property type="term" value="F:transcription cis-regulatory region binding"/>
    <property type="evidence" value="ECO:0007669"/>
    <property type="project" value="TreeGrafter"/>
</dbReference>
<evidence type="ECO:0000256" key="2">
    <source>
        <dbReference type="ARBA" id="ARBA00023163"/>
    </source>
</evidence>